<dbReference type="RefSeq" id="WP_007183267.1">
    <property type="nucleotide sequence ID" value="NZ_AKGD01000001.1"/>
</dbReference>
<keyword evidence="4" id="KW-1185">Reference proteome</keyword>
<evidence type="ECO:0000313" key="4">
    <source>
        <dbReference type="Proteomes" id="UP000003704"/>
    </source>
</evidence>
<dbReference type="OrthoDB" id="6050739at2"/>
<evidence type="ECO:0000313" key="3">
    <source>
        <dbReference type="EMBL" id="EIT70171.1"/>
    </source>
</evidence>
<dbReference type="STRING" id="1172194.WQQ_01210"/>
<reference evidence="3 4" key="1">
    <citation type="journal article" date="2012" name="J. Bacteriol.">
        <title>Genome Sequence of n-Alkane-Degrading Hydrocarboniphaga effusa Strain AP103T (ATCC BAA-332T).</title>
        <authorList>
            <person name="Chang H.K."/>
            <person name="Zylstra G.J."/>
            <person name="Chae J.C."/>
        </authorList>
    </citation>
    <scope>NUCLEOTIDE SEQUENCE [LARGE SCALE GENOMIC DNA]</scope>
    <source>
        <strain evidence="3 4">AP103</strain>
    </source>
</reference>
<organism evidence="3 4">
    <name type="scientific">Hydrocarboniphaga effusa AP103</name>
    <dbReference type="NCBI Taxonomy" id="1172194"/>
    <lineage>
        <taxon>Bacteria</taxon>
        <taxon>Pseudomonadati</taxon>
        <taxon>Pseudomonadota</taxon>
        <taxon>Gammaproteobacteria</taxon>
        <taxon>Nevskiales</taxon>
        <taxon>Nevskiaceae</taxon>
        <taxon>Hydrocarboniphaga</taxon>
    </lineage>
</organism>
<dbReference type="Proteomes" id="UP000003704">
    <property type="component" value="Unassembled WGS sequence"/>
</dbReference>
<dbReference type="InterPro" id="IPR010093">
    <property type="entry name" value="SinI_DNA-bd"/>
</dbReference>
<comment type="caution">
    <text evidence="3">The sequence shown here is derived from an EMBL/GenBank/DDBJ whole genome shotgun (WGS) entry which is preliminary data.</text>
</comment>
<evidence type="ECO:0000313" key="2">
    <source>
        <dbReference type="EMBL" id="EIT69984.1"/>
    </source>
</evidence>
<proteinExistence type="predicted"/>
<dbReference type="EMBL" id="AKGD01000001">
    <property type="protein sequence ID" value="EIT69984.1"/>
    <property type="molecule type" value="Genomic_DNA"/>
</dbReference>
<dbReference type="EMBL" id="AKGD01000001">
    <property type="protein sequence ID" value="EIT70171.1"/>
    <property type="molecule type" value="Genomic_DNA"/>
</dbReference>
<sequence length="74" mass="8286">MKHGNTPERPKLAYTPAEAGDLIGSCVSKVFKLIRDGELESFKSGKSRRITHRAIEDYLTRKEAEARKARKVAA</sequence>
<evidence type="ECO:0000259" key="1">
    <source>
        <dbReference type="Pfam" id="PF12728"/>
    </source>
</evidence>
<name>I8I2N0_9GAMM</name>
<dbReference type="AlphaFoldDB" id="I8I2N0"/>
<feature type="domain" description="Helix-turn-helix" evidence="1">
    <location>
        <begin position="14"/>
        <end position="62"/>
    </location>
</feature>
<protein>
    <recommendedName>
        <fullName evidence="1">Helix-turn-helix domain-containing protein</fullName>
    </recommendedName>
</protein>
<dbReference type="Pfam" id="PF12728">
    <property type="entry name" value="HTH_17"/>
    <property type="match status" value="1"/>
</dbReference>
<dbReference type="NCBIfam" id="TIGR01764">
    <property type="entry name" value="excise"/>
    <property type="match status" value="1"/>
</dbReference>
<dbReference type="InterPro" id="IPR041657">
    <property type="entry name" value="HTH_17"/>
</dbReference>
<gene>
    <name evidence="2" type="ORF">WQQ_01210</name>
    <name evidence="3" type="ORF">WQQ_03080</name>
</gene>
<accession>I8I2N0</accession>
<dbReference type="GO" id="GO:0003677">
    <property type="term" value="F:DNA binding"/>
    <property type="evidence" value="ECO:0007669"/>
    <property type="project" value="InterPro"/>
</dbReference>
<reference evidence="3" key="2">
    <citation type="submission" date="2012-05" db="EMBL/GenBank/DDBJ databases">
        <authorList>
            <person name="Park J.-H."/>
            <person name="Zylstra G.J."/>
            <person name="Chae J.-C."/>
        </authorList>
    </citation>
    <scope>NUCLEOTIDE SEQUENCE</scope>
    <source>
        <strain evidence="3">AP103</strain>
    </source>
</reference>